<organism evidence="1 2">
    <name type="scientific">Forsythia ovata</name>
    <dbReference type="NCBI Taxonomy" id="205694"/>
    <lineage>
        <taxon>Eukaryota</taxon>
        <taxon>Viridiplantae</taxon>
        <taxon>Streptophyta</taxon>
        <taxon>Embryophyta</taxon>
        <taxon>Tracheophyta</taxon>
        <taxon>Spermatophyta</taxon>
        <taxon>Magnoliopsida</taxon>
        <taxon>eudicotyledons</taxon>
        <taxon>Gunneridae</taxon>
        <taxon>Pentapetalae</taxon>
        <taxon>asterids</taxon>
        <taxon>lamiids</taxon>
        <taxon>Lamiales</taxon>
        <taxon>Oleaceae</taxon>
        <taxon>Forsythieae</taxon>
        <taxon>Forsythia</taxon>
    </lineage>
</organism>
<comment type="caution">
    <text evidence="1">The sequence shown here is derived from an EMBL/GenBank/DDBJ whole genome shotgun (WGS) entry which is preliminary data.</text>
</comment>
<accession>A0ABD1UDL8</accession>
<dbReference type="Proteomes" id="UP001604277">
    <property type="component" value="Unassembled WGS sequence"/>
</dbReference>
<protein>
    <submittedName>
        <fullName evidence="1">Uncharacterized protein</fullName>
    </submittedName>
</protein>
<gene>
    <name evidence="1" type="ORF">Fot_27060</name>
</gene>
<proteinExistence type="predicted"/>
<name>A0ABD1UDL8_9LAMI</name>
<evidence type="ECO:0000313" key="2">
    <source>
        <dbReference type="Proteomes" id="UP001604277"/>
    </source>
</evidence>
<dbReference type="EMBL" id="JBFOLJ010000007">
    <property type="protein sequence ID" value="KAL2523137.1"/>
    <property type="molecule type" value="Genomic_DNA"/>
</dbReference>
<evidence type="ECO:0000313" key="1">
    <source>
        <dbReference type="EMBL" id="KAL2523137.1"/>
    </source>
</evidence>
<keyword evidence="2" id="KW-1185">Reference proteome</keyword>
<reference evidence="2" key="1">
    <citation type="submission" date="2024-07" db="EMBL/GenBank/DDBJ databases">
        <title>Two chromosome-level genome assemblies of Korean endemic species Abeliophyllum distichum and Forsythia ovata (Oleaceae).</title>
        <authorList>
            <person name="Jang H."/>
        </authorList>
    </citation>
    <scope>NUCLEOTIDE SEQUENCE [LARGE SCALE GENOMIC DNA]</scope>
</reference>
<sequence length="137" mass="15247">MELKIEFTANDLTASIDISVLQERLTNMINLGPFNKYNEHGIVIACKIIFSCEPDTKFIVLHFNGKEGEANVEEDRGQDRLGVKATIQPPSREVFAVAVIGPLKQTGNHVTVHQQKKPLQAVARSYCPNKESLKLCV</sequence>
<dbReference type="AlphaFoldDB" id="A0ABD1UDL8"/>